<dbReference type="Pfam" id="PF10982">
    <property type="entry name" value="DUF2789"/>
    <property type="match status" value="1"/>
</dbReference>
<protein>
    <recommendedName>
        <fullName evidence="3">DUF2789 domain-containing protein</fullName>
    </recommendedName>
</protein>
<proteinExistence type="predicted"/>
<evidence type="ECO:0008006" key="3">
    <source>
        <dbReference type="Google" id="ProtNLM"/>
    </source>
</evidence>
<gene>
    <name evidence="1" type="ORF">CAP51_11150</name>
</gene>
<sequence>MLGDIEPTFELLFEQLGLASDTASIDQFIKTHQIAADVRLVDAPFWNQGQRDFLSQQLNRDSQWALIVDGLNEQLHQDSQPE</sequence>
<organism evidence="1 2">
    <name type="scientific">Acinetobacter populi</name>
    <dbReference type="NCBI Taxonomy" id="1582270"/>
    <lineage>
        <taxon>Bacteria</taxon>
        <taxon>Pseudomonadati</taxon>
        <taxon>Pseudomonadota</taxon>
        <taxon>Gammaproteobacteria</taxon>
        <taxon>Moraxellales</taxon>
        <taxon>Moraxellaceae</taxon>
        <taxon>Acinetobacter</taxon>
    </lineage>
</organism>
<evidence type="ECO:0000313" key="2">
    <source>
        <dbReference type="Proteomes" id="UP000196536"/>
    </source>
</evidence>
<keyword evidence="2" id="KW-1185">Reference proteome</keyword>
<dbReference type="InterPro" id="IPR038086">
    <property type="entry name" value="DUF2789_sf"/>
</dbReference>
<comment type="caution">
    <text evidence="1">The sequence shown here is derived from an EMBL/GenBank/DDBJ whole genome shotgun (WGS) entry which is preliminary data.</text>
</comment>
<dbReference type="AlphaFoldDB" id="A0A1Z9YWF6"/>
<accession>A0A1Z9YWF6</accession>
<dbReference type="InterPro" id="IPR021250">
    <property type="entry name" value="DUF2789"/>
</dbReference>
<evidence type="ECO:0000313" key="1">
    <source>
        <dbReference type="EMBL" id="OUY06489.1"/>
    </source>
</evidence>
<reference evidence="1 2" key="1">
    <citation type="submission" date="2017-05" db="EMBL/GenBank/DDBJ databases">
        <title>Acinetobacter populi ANC 5415 (= PBJ7), whole genome shotgun sequencing project.</title>
        <authorList>
            <person name="Nemec A."/>
            <person name="Radolfova-Krizova L."/>
        </authorList>
    </citation>
    <scope>NUCLEOTIDE SEQUENCE [LARGE SCALE GENOMIC DNA]</scope>
    <source>
        <strain evidence="1 2">PBJ7</strain>
    </source>
</reference>
<dbReference type="Proteomes" id="UP000196536">
    <property type="component" value="Unassembled WGS sequence"/>
</dbReference>
<dbReference type="EMBL" id="NEXX01000004">
    <property type="protein sequence ID" value="OUY06489.1"/>
    <property type="molecule type" value="Genomic_DNA"/>
</dbReference>
<dbReference type="OrthoDB" id="5828847at2"/>
<name>A0A1Z9YWF6_9GAMM</name>
<dbReference type="Gene3D" id="1.10.10.1130">
    <property type="entry name" value="Uncharacterised protein PF10982, DUF2789"/>
    <property type="match status" value="1"/>
</dbReference>
<dbReference type="RefSeq" id="WP_087620851.1">
    <property type="nucleotide sequence ID" value="NZ_NEXX01000004.1"/>
</dbReference>